<dbReference type="Proteomes" id="UP000683291">
    <property type="component" value="Chromosome pJK7-1-1"/>
</dbReference>
<protein>
    <submittedName>
        <fullName evidence="2">Uncharacterized protein</fullName>
    </submittedName>
</protein>
<proteinExistence type="predicted"/>
<feature type="transmembrane region" description="Helical" evidence="1">
    <location>
        <begin position="298"/>
        <end position="324"/>
    </location>
</feature>
<name>A0A975JGK7_9RHOB</name>
<feature type="transmembrane region" description="Helical" evidence="1">
    <location>
        <begin position="330"/>
        <end position="360"/>
    </location>
</feature>
<reference evidence="2" key="1">
    <citation type="submission" date="2021-04" db="EMBL/GenBank/DDBJ databases">
        <title>Complete genome sequence for Sulfitobacter sp. strain JK7-1.</title>
        <authorList>
            <person name="Park S.-J."/>
        </authorList>
    </citation>
    <scope>NUCLEOTIDE SEQUENCE</scope>
    <source>
        <strain evidence="2">JK7-1</strain>
    </source>
</reference>
<evidence type="ECO:0000313" key="2">
    <source>
        <dbReference type="EMBL" id="QUJ78134.1"/>
    </source>
</evidence>
<dbReference type="EMBL" id="CP073582">
    <property type="protein sequence ID" value="QUJ78134.1"/>
    <property type="molecule type" value="Genomic_DNA"/>
</dbReference>
<keyword evidence="1" id="KW-0472">Membrane</keyword>
<feature type="transmembrane region" description="Helical" evidence="1">
    <location>
        <begin position="269"/>
        <end position="286"/>
    </location>
</feature>
<keyword evidence="1" id="KW-1133">Transmembrane helix</keyword>
<gene>
    <name evidence="2" type="ORF">KDD17_17485</name>
</gene>
<keyword evidence="3" id="KW-1185">Reference proteome</keyword>
<organism evidence="2 3">
    <name type="scientific">Sulfitobacter albidus</name>
    <dbReference type="NCBI Taxonomy" id="2829501"/>
    <lineage>
        <taxon>Bacteria</taxon>
        <taxon>Pseudomonadati</taxon>
        <taxon>Pseudomonadota</taxon>
        <taxon>Alphaproteobacteria</taxon>
        <taxon>Rhodobacterales</taxon>
        <taxon>Roseobacteraceae</taxon>
        <taxon>Sulfitobacter</taxon>
    </lineage>
</organism>
<accession>A0A975JGK7</accession>
<sequence>MNAINCDDSEARCAEGNLFRFNGEDANFTVEGLVNGQSTGPLPHGERMILPNTLAGTTNTLAVRLRGTTHNICNLNDFNITSPQDVGVLISEVGPNTRGGGGGGTEEDLLVCEIPASLESMITQEGDIDIDTAPNDVLLRVASAILIVLEVVDEATLTQSLFDATDGYVDLRMTGTDGAPAVAEAVQALAGRNGRAALRAIVQGGQGALRVMRNGIGSLVIVARLNSGISRQLAVGVAAGLARSRLSTVVAGTRGQIGAPGTAPAMSRVPVVGFVIVGTINFLQWYENPSSRGDWNRLFSMLVVDGTALVISTVAANMVIGGLITMLGGAAMLTVGTGLLVVGAGLVAGLVVGAIVTAVARHFGLEDQFYKLMGKVSSGLGAVAQGAVEITGRFADTLGQIADDLRETGGEIRREWNSGWGQVRRNLMSGRGSGLF</sequence>
<dbReference type="RefSeq" id="WP_212706326.1">
    <property type="nucleotide sequence ID" value="NZ_CP073582.1"/>
</dbReference>
<evidence type="ECO:0000313" key="3">
    <source>
        <dbReference type="Proteomes" id="UP000683291"/>
    </source>
</evidence>
<evidence type="ECO:0000256" key="1">
    <source>
        <dbReference type="SAM" id="Phobius"/>
    </source>
</evidence>
<dbReference type="AlphaFoldDB" id="A0A975JGK7"/>
<dbReference type="KEGG" id="sual:KDD17_17485"/>
<keyword evidence="1" id="KW-0812">Transmembrane</keyword>